<keyword evidence="12" id="KW-0378">Hydrolase</keyword>
<dbReference type="PROSITE" id="PS51257">
    <property type="entry name" value="PROKAR_LIPOPROTEIN"/>
    <property type="match status" value="1"/>
</dbReference>
<keyword evidence="16" id="KW-0046">Antibiotic resistance</keyword>
<dbReference type="GO" id="GO:0009252">
    <property type="term" value="P:peptidoglycan biosynthetic process"/>
    <property type="evidence" value="ECO:0007669"/>
    <property type="project" value="UniProtKB-UniRule"/>
</dbReference>
<evidence type="ECO:0000313" key="31">
    <source>
        <dbReference type="Proteomes" id="UP000254572"/>
    </source>
</evidence>
<feature type="domain" description="Penicillin-binding protein transpeptidase" evidence="27">
    <location>
        <begin position="423"/>
        <end position="698"/>
    </location>
</feature>
<comment type="similarity">
    <text evidence="4 23">In the C-terminal section; belongs to the transpeptidase family.</text>
</comment>
<keyword evidence="14 23" id="KW-0573">Peptidoglycan synthesis</keyword>
<accession>A0A381E4L5</accession>
<evidence type="ECO:0000256" key="9">
    <source>
        <dbReference type="ARBA" id="ARBA00022670"/>
    </source>
</evidence>
<evidence type="ECO:0000256" key="13">
    <source>
        <dbReference type="ARBA" id="ARBA00022960"/>
    </source>
</evidence>
<dbReference type="GO" id="GO:0006508">
    <property type="term" value="P:proteolysis"/>
    <property type="evidence" value="ECO:0007669"/>
    <property type="project" value="UniProtKB-KW"/>
</dbReference>
<keyword evidence="11 23" id="KW-0808">Transferase</keyword>
<evidence type="ECO:0000256" key="26">
    <source>
        <dbReference type="SAM" id="Phobius"/>
    </source>
</evidence>
<feature type="domain" description="Bifunctional transglycosylase second" evidence="29">
    <location>
        <begin position="59"/>
        <end position="143"/>
    </location>
</feature>
<organism evidence="30 31">
    <name type="scientific">Cardiobacterium valvarum</name>
    <dbReference type="NCBI Taxonomy" id="194702"/>
    <lineage>
        <taxon>Bacteria</taxon>
        <taxon>Pseudomonadati</taxon>
        <taxon>Pseudomonadota</taxon>
        <taxon>Gammaproteobacteria</taxon>
        <taxon>Cardiobacteriales</taxon>
        <taxon>Cardiobacteriaceae</taxon>
        <taxon>Cardiobacterium</taxon>
    </lineage>
</organism>
<dbReference type="PANTHER" id="PTHR32282:SF11">
    <property type="entry name" value="PENICILLIN-BINDING PROTEIN 1B"/>
    <property type="match status" value="1"/>
</dbReference>
<dbReference type="GO" id="GO:0071555">
    <property type="term" value="P:cell wall organization"/>
    <property type="evidence" value="ECO:0007669"/>
    <property type="project" value="UniProtKB-UniRule"/>
</dbReference>
<dbReference type="Gene3D" id="1.10.3810.10">
    <property type="entry name" value="Biosynthetic peptidoglycan transglycosylase-like"/>
    <property type="match status" value="1"/>
</dbReference>
<feature type="region of interest" description="Disordered" evidence="25">
    <location>
        <begin position="751"/>
        <end position="807"/>
    </location>
</feature>
<evidence type="ECO:0000256" key="16">
    <source>
        <dbReference type="ARBA" id="ARBA00023251"/>
    </source>
</evidence>
<comment type="similarity">
    <text evidence="5 23">In the N-terminal section; belongs to the glycosyltransferase 51 family.</text>
</comment>
<evidence type="ECO:0000256" key="2">
    <source>
        <dbReference type="ARBA" id="ARBA00004236"/>
    </source>
</evidence>
<keyword evidence="18 23" id="KW-0961">Cell wall biogenesis/degradation</keyword>
<dbReference type="GO" id="GO:0030288">
    <property type="term" value="C:outer membrane-bounded periplasmic space"/>
    <property type="evidence" value="ECO:0007669"/>
    <property type="project" value="TreeGrafter"/>
</dbReference>
<evidence type="ECO:0000256" key="12">
    <source>
        <dbReference type="ARBA" id="ARBA00022801"/>
    </source>
</evidence>
<evidence type="ECO:0000256" key="11">
    <source>
        <dbReference type="ARBA" id="ARBA00022679"/>
    </source>
</evidence>
<dbReference type="Pfam" id="PF14814">
    <property type="entry name" value="UB2H"/>
    <property type="match status" value="1"/>
</dbReference>
<dbReference type="Pfam" id="PF00912">
    <property type="entry name" value="Transgly"/>
    <property type="match status" value="1"/>
</dbReference>
<comment type="catalytic activity">
    <reaction evidence="20">
        <text>Preferential cleavage: (Ac)2-L-Lys-D-Ala-|-D-Ala. Also transpeptidation of peptidyl-alanyl moieties that are N-acyl substituents of D-alanine.</text>
        <dbReference type="EC" id="3.4.16.4"/>
    </reaction>
</comment>
<dbReference type="GO" id="GO:0008658">
    <property type="term" value="F:penicillin binding"/>
    <property type="evidence" value="ECO:0007669"/>
    <property type="project" value="UniProtKB-UniRule"/>
</dbReference>
<evidence type="ECO:0000259" key="29">
    <source>
        <dbReference type="Pfam" id="PF14814"/>
    </source>
</evidence>
<evidence type="ECO:0000256" key="6">
    <source>
        <dbReference type="ARBA" id="ARBA00018637"/>
    </source>
</evidence>
<dbReference type="GO" id="GO:0009002">
    <property type="term" value="F:serine-type D-Ala-D-Ala carboxypeptidase activity"/>
    <property type="evidence" value="ECO:0007669"/>
    <property type="project" value="UniProtKB-EC"/>
</dbReference>
<evidence type="ECO:0000256" key="4">
    <source>
        <dbReference type="ARBA" id="ARBA00007090"/>
    </source>
</evidence>
<keyword evidence="31" id="KW-1185">Reference proteome</keyword>
<evidence type="ECO:0000259" key="28">
    <source>
        <dbReference type="Pfam" id="PF00912"/>
    </source>
</evidence>
<dbReference type="InterPro" id="IPR012338">
    <property type="entry name" value="Beta-lactam/transpept-like"/>
</dbReference>
<comment type="pathway">
    <text evidence="3 23">Cell wall biogenesis; peptidoglycan biosynthesis.</text>
</comment>
<evidence type="ECO:0000313" key="30">
    <source>
        <dbReference type="EMBL" id="SUX21349.1"/>
    </source>
</evidence>
<dbReference type="AlphaFoldDB" id="A0A381E4L5"/>
<evidence type="ECO:0000256" key="14">
    <source>
        <dbReference type="ARBA" id="ARBA00022984"/>
    </source>
</evidence>
<proteinExistence type="inferred from homology"/>
<keyword evidence="7" id="KW-1003">Cell membrane</keyword>
<comment type="subcellular location">
    <subcellularLocation>
        <location evidence="2">Cell membrane</location>
    </subcellularLocation>
</comment>
<feature type="domain" description="Glycosyl transferase family 51" evidence="28">
    <location>
        <begin position="155"/>
        <end position="327"/>
    </location>
</feature>
<dbReference type="RefSeq" id="WP_115611292.1">
    <property type="nucleotide sequence ID" value="NZ_UFUW01000001.1"/>
</dbReference>
<evidence type="ECO:0000256" key="23">
    <source>
        <dbReference type="PIRNR" id="PIRNR002799"/>
    </source>
</evidence>
<dbReference type="Pfam" id="PF00905">
    <property type="entry name" value="Transpeptidase"/>
    <property type="match status" value="1"/>
</dbReference>
<keyword evidence="9" id="KW-0645">Protease</keyword>
<dbReference type="InterPro" id="IPR036950">
    <property type="entry name" value="PBP_transglycosylase"/>
</dbReference>
<comment type="catalytic activity">
    <reaction evidence="21">
        <text>[GlcNAc-(1-&gt;4)-Mur2Ac(oyl-L-Ala-gamma-D-Glu-L-Lys-D-Ala-D-Ala)](n)-di-trans,octa-cis-undecaprenyl diphosphate + beta-D-GlcNAc-(1-&gt;4)-Mur2Ac(oyl-L-Ala-gamma-D-Glu-L-Lys-D-Ala-D-Ala)-di-trans,octa-cis-undecaprenyl diphosphate = [GlcNAc-(1-&gt;4)-Mur2Ac(oyl-L-Ala-gamma-D-Glu-L-Lys-D-Ala-D-Ala)](n+1)-di-trans,octa-cis-undecaprenyl diphosphate + di-trans,octa-cis-undecaprenyl diphosphate + H(+)</text>
        <dbReference type="Rhea" id="RHEA:23708"/>
        <dbReference type="Rhea" id="RHEA-COMP:9602"/>
        <dbReference type="Rhea" id="RHEA-COMP:9603"/>
        <dbReference type="ChEBI" id="CHEBI:15378"/>
        <dbReference type="ChEBI" id="CHEBI:58405"/>
        <dbReference type="ChEBI" id="CHEBI:60033"/>
        <dbReference type="ChEBI" id="CHEBI:78435"/>
        <dbReference type="EC" id="2.4.99.28"/>
    </reaction>
</comment>
<evidence type="ECO:0000256" key="20">
    <source>
        <dbReference type="ARBA" id="ARBA00034000"/>
    </source>
</evidence>
<dbReference type="GO" id="GO:0046677">
    <property type="term" value="P:response to antibiotic"/>
    <property type="evidence" value="ECO:0007669"/>
    <property type="project" value="UniProtKB-UniRule"/>
</dbReference>
<dbReference type="NCBIfam" id="TIGR02071">
    <property type="entry name" value="PBP_1b"/>
    <property type="match status" value="1"/>
</dbReference>
<dbReference type="OrthoDB" id="9766909at2"/>
<sequence>MLRLIRNTFYFLIILGIFGCVLLFMYAMKLEKEYHLDDRKLGGALWSMPARVYARPLELYKGATLTPEDLINELKLLDYREVASPNSIKQYHRDGNTVEYYAQPFNFWDGQRPARRMQVQFDKNKVSGVQNLSTLEEEVLERLEPLHIASIYPASKQDRVLVNLEDVPPVLIDSLIAVEDKNFWRHPGIDPRGLARSIYVTYIQKSGKQGASTLTQQFIKNHYLTNEQTLSRKLKEVLMALVLEYHNSKKDILEGYLNEIYLGQDGQRAIHGFGLASEYYFDKELKDLGLHEIAMLIGLVREPGLADPRRHPEYALQRRNMMLSLMQQNNLISETDMKLAQSLPLDVVPVDAQRARVRFPAFVDLVYQQLGEHYKEEDLTKDGLNIFTTLDPLIQQKTQDALTGALPTLEKRNGLKKDFLQSSAVVVNTGNAEVLAVIGSRVPNEQGYNRALYSLRNIGSVVKPMVYLTALEYPQLYTLATPLDDSPLNYKTGGKTWSPKNYDKRNHGKVTLQESLIRSYNIPTARIALDVGIKDVTDTLQRLGYKPRPDNPIRNNPSVSLGAISMSAIDVAQIYETFASGGYLIPLRSIREITTQEGTIVSRFDLKAVKAIEPGPHYLITSTMQEIPRRGTATALKEKVSASLNVAGKTGTTDSYRDSWFAGFTGNFLTVVWVGNDENKITRLTGGKGAMRVWMDIMKSLPNEPLELKKPDGVITRMVDKYSGALAGQGCGGRAAEFAFIAGSEPTHYQSCAAPRPVQRDDDEDGTGVFDNNNSGGLQWEQPAGGGNWGGGGGSTGVPVEGWGPGN</sequence>
<dbReference type="UniPathway" id="UPA00219"/>
<dbReference type="InterPro" id="IPR028166">
    <property type="entry name" value="UB2H"/>
</dbReference>
<evidence type="ECO:0000256" key="8">
    <source>
        <dbReference type="ARBA" id="ARBA00022645"/>
    </source>
</evidence>
<evidence type="ECO:0000256" key="1">
    <source>
        <dbReference type="ARBA" id="ARBA00002624"/>
    </source>
</evidence>
<feature type="compositionally biased region" description="Low complexity" evidence="25">
    <location>
        <begin position="797"/>
        <end position="807"/>
    </location>
</feature>
<keyword evidence="15 26" id="KW-0472">Membrane</keyword>
<dbReference type="InterPro" id="IPR050396">
    <property type="entry name" value="Glycosyltr_51/Transpeptidase"/>
</dbReference>
<dbReference type="InterPro" id="IPR001264">
    <property type="entry name" value="Glyco_trans_51"/>
</dbReference>
<keyword evidence="10 23" id="KW-0328">Glycosyltransferase</keyword>
<evidence type="ECO:0000256" key="10">
    <source>
        <dbReference type="ARBA" id="ARBA00022676"/>
    </source>
</evidence>
<evidence type="ECO:0000256" key="15">
    <source>
        <dbReference type="ARBA" id="ARBA00023136"/>
    </source>
</evidence>
<dbReference type="SUPFAM" id="SSF53955">
    <property type="entry name" value="Lysozyme-like"/>
    <property type="match status" value="1"/>
</dbReference>
<keyword evidence="13 23" id="KW-0133">Cell shape</keyword>
<evidence type="ECO:0000256" key="3">
    <source>
        <dbReference type="ARBA" id="ARBA00004752"/>
    </source>
</evidence>
<keyword evidence="8" id="KW-0121">Carboxypeptidase</keyword>
<keyword evidence="17" id="KW-0511">Multifunctional enzyme</keyword>
<dbReference type="SUPFAM" id="SSF56601">
    <property type="entry name" value="beta-lactamase/transpeptidase-like"/>
    <property type="match status" value="1"/>
</dbReference>
<dbReference type="Gene3D" id="3.40.710.10">
    <property type="entry name" value="DD-peptidase/beta-lactamase superfamily"/>
    <property type="match status" value="1"/>
</dbReference>
<feature type="transmembrane region" description="Helical" evidence="26">
    <location>
        <begin position="9"/>
        <end position="28"/>
    </location>
</feature>
<dbReference type="EMBL" id="UFUW01000001">
    <property type="protein sequence ID" value="SUX21349.1"/>
    <property type="molecule type" value="Genomic_DNA"/>
</dbReference>
<evidence type="ECO:0000256" key="21">
    <source>
        <dbReference type="ARBA" id="ARBA00049902"/>
    </source>
</evidence>
<dbReference type="GO" id="GO:0009274">
    <property type="term" value="C:peptidoglycan-based cell wall"/>
    <property type="evidence" value="ECO:0007669"/>
    <property type="project" value="UniProtKB-UniRule"/>
</dbReference>
<dbReference type="Proteomes" id="UP000254572">
    <property type="component" value="Unassembled WGS sequence"/>
</dbReference>
<evidence type="ECO:0000256" key="24">
    <source>
        <dbReference type="PIRSR" id="PIRSR002799-1"/>
    </source>
</evidence>
<keyword evidence="26" id="KW-1133">Transmembrane helix</keyword>
<reference evidence="30 31" key="1">
    <citation type="submission" date="2018-06" db="EMBL/GenBank/DDBJ databases">
        <authorList>
            <consortium name="Pathogen Informatics"/>
            <person name="Doyle S."/>
        </authorList>
    </citation>
    <scope>NUCLEOTIDE SEQUENCE [LARGE SCALE GENOMIC DNA]</scope>
    <source>
        <strain evidence="30 31">NCTC13294</strain>
    </source>
</reference>
<feature type="active site" description="Acyl-ester intermediate; for transpeptidase activity" evidence="24">
    <location>
        <position position="460"/>
    </location>
</feature>
<dbReference type="PIRSF" id="PIRSF002799">
    <property type="entry name" value="PBP_1b"/>
    <property type="match status" value="1"/>
</dbReference>
<evidence type="ECO:0000256" key="5">
    <source>
        <dbReference type="ARBA" id="ARBA00007739"/>
    </source>
</evidence>
<evidence type="ECO:0000256" key="7">
    <source>
        <dbReference type="ARBA" id="ARBA00022475"/>
    </source>
</evidence>
<dbReference type="InterPro" id="IPR023346">
    <property type="entry name" value="Lysozyme-like_dom_sf"/>
</dbReference>
<evidence type="ECO:0000256" key="25">
    <source>
        <dbReference type="SAM" id="MobiDB-lite"/>
    </source>
</evidence>
<evidence type="ECO:0000256" key="18">
    <source>
        <dbReference type="ARBA" id="ARBA00023316"/>
    </source>
</evidence>
<comment type="function">
    <text evidence="1 23">Cell wall formation. Synthesis of cross-linked peptidoglycan from the lipid intermediates. The enzyme has a penicillin-insensitive transglycosylase N-terminal domain (formation of linear glycan strands) and a penicillin-sensitive transpeptidase C-terminal domain (cross-linking of the peptide subunits).</text>
</comment>
<dbReference type="PANTHER" id="PTHR32282">
    <property type="entry name" value="BINDING PROTEIN TRANSPEPTIDASE, PUTATIVE-RELATED"/>
    <property type="match status" value="1"/>
</dbReference>
<feature type="active site" description="Proton donor; for transglycosylase activity" evidence="24">
    <location>
        <position position="179"/>
    </location>
</feature>
<evidence type="ECO:0000256" key="22">
    <source>
        <dbReference type="NCBIfam" id="TIGR02071"/>
    </source>
</evidence>
<evidence type="ECO:0000256" key="19">
    <source>
        <dbReference type="ARBA" id="ARBA00032454"/>
    </source>
</evidence>
<dbReference type="GO" id="GO:0008360">
    <property type="term" value="P:regulation of cell shape"/>
    <property type="evidence" value="ECO:0007669"/>
    <property type="project" value="UniProtKB-UniRule"/>
</dbReference>
<feature type="compositionally biased region" description="Gly residues" evidence="25">
    <location>
        <begin position="784"/>
        <end position="796"/>
    </location>
</feature>
<dbReference type="InterPro" id="IPR011813">
    <property type="entry name" value="PBP_1b"/>
</dbReference>
<dbReference type="GO" id="GO:0005886">
    <property type="term" value="C:plasma membrane"/>
    <property type="evidence" value="ECO:0007669"/>
    <property type="project" value="UniProtKB-SubCell"/>
</dbReference>
<evidence type="ECO:0000259" key="27">
    <source>
        <dbReference type="Pfam" id="PF00905"/>
    </source>
</evidence>
<keyword evidence="26" id="KW-0812">Transmembrane</keyword>
<protein>
    <recommendedName>
        <fullName evidence="6 22">Penicillin-binding protein 1B</fullName>
        <shortName evidence="23">PBP-1b</shortName>
        <shortName evidence="23">PBP1b</shortName>
    </recommendedName>
    <alternativeName>
        <fullName evidence="19 23">Murein polymerase</fullName>
    </alternativeName>
</protein>
<evidence type="ECO:0000256" key="17">
    <source>
        <dbReference type="ARBA" id="ARBA00023268"/>
    </source>
</evidence>
<gene>
    <name evidence="30" type="primary">mrcB</name>
    <name evidence="30" type="ORF">NCTC13294_00973</name>
</gene>
<dbReference type="GO" id="GO:0008955">
    <property type="term" value="F:peptidoglycan glycosyltransferase activity"/>
    <property type="evidence" value="ECO:0007669"/>
    <property type="project" value="UniProtKB-UniRule"/>
</dbReference>
<dbReference type="Gene3D" id="3.30.2060.10">
    <property type="entry name" value="Penicillin-binding protein 1b domain"/>
    <property type="match status" value="1"/>
</dbReference>
<dbReference type="InterPro" id="IPR001460">
    <property type="entry name" value="PCN-bd_Tpept"/>
</dbReference>
<name>A0A381E4L5_9GAMM</name>